<feature type="chain" id="PRO_5001939814" description="Secretion system C-terminal sorting domain-containing protein" evidence="1">
    <location>
        <begin position="30"/>
        <end position="1900"/>
    </location>
</feature>
<dbReference type="STRING" id="1524460.IX84_19735"/>
<feature type="domain" description="Secretion system C-terminal sorting" evidence="2">
    <location>
        <begin position="1830"/>
        <end position="1898"/>
    </location>
</feature>
<protein>
    <recommendedName>
        <fullName evidence="2">Secretion system C-terminal sorting domain-containing protein</fullName>
    </recommendedName>
</protein>
<feature type="signal peptide" evidence="1">
    <location>
        <begin position="1"/>
        <end position="29"/>
    </location>
</feature>
<reference evidence="3 4" key="1">
    <citation type="journal article" date="2014" name="Int. J. Syst. Evol. Microbiol.">
        <title>Phaeodactylibacter xiamenensis gen. nov., sp. nov., a member of the family Saprospiraceae isolated from the marine alga Phaeodactylum tricornutum.</title>
        <authorList>
            <person name="Chen Z.Jr."/>
            <person name="Lei X."/>
            <person name="Lai Q."/>
            <person name="Li Y."/>
            <person name="Zhang B."/>
            <person name="Zhang J."/>
            <person name="Zhang H."/>
            <person name="Yang L."/>
            <person name="Zheng W."/>
            <person name="Tian Y."/>
            <person name="Yu Z."/>
            <person name="Xu H.Jr."/>
            <person name="Zheng T."/>
        </authorList>
    </citation>
    <scope>NUCLEOTIDE SEQUENCE [LARGE SCALE GENOMIC DNA]</scope>
    <source>
        <strain evidence="3 4">KD52</strain>
    </source>
</reference>
<dbReference type="NCBIfam" id="TIGR04183">
    <property type="entry name" value="Por_Secre_tail"/>
    <property type="match status" value="1"/>
</dbReference>
<dbReference type="RefSeq" id="WP_044224238.1">
    <property type="nucleotide sequence ID" value="NZ_JBKAGJ010000016.1"/>
</dbReference>
<keyword evidence="1" id="KW-0732">Signal</keyword>
<keyword evidence="4" id="KW-1185">Reference proteome</keyword>
<dbReference type="InterPro" id="IPR026444">
    <property type="entry name" value="Secre_tail"/>
</dbReference>
<gene>
    <name evidence="3" type="ORF">IX84_19735</name>
</gene>
<organism evidence="3 4">
    <name type="scientific">Phaeodactylibacter xiamenensis</name>
    <dbReference type="NCBI Taxonomy" id="1524460"/>
    <lineage>
        <taxon>Bacteria</taxon>
        <taxon>Pseudomonadati</taxon>
        <taxon>Bacteroidota</taxon>
        <taxon>Saprospiria</taxon>
        <taxon>Saprospirales</taxon>
        <taxon>Haliscomenobacteraceae</taxon>
        <taxon>Phaeodactylibacter</taxon>
    </lineage>
</organism>
<evidence type="ECO:0000259" key="2">
    <source>
        <dbReference type="Pfam" id="PF18962"/>
    </source>
</evidence>
<dbReference type="EMBL" id="JPOS01000075">
    <property type="protein sequence ID" value="KGE86710.1"/>
    <property type="molecule type" value="Genomic_DNA"/>
</dbReference>
<proteinExistence type="predicted"/>
<dbReference type="Gene3D" id="2.60.40.680">
    <property type="match status" value="1"/>
</dbReference>
<dbReference type="OrthoDB" id="5726170at2"/>
<evidence type="ECO:0000313" key="4">
    <source>
        <dbReference type="Proteomes" id="UP000029736"/>
    </source>
</evidence>
<evidence type="ECO:0000313" key="3">
    <source>
        <dbReference type="EMBL" id="KGE86710.1"/>
    </source>
</evidence>
<evidence type="ECO:0000256" key="1">
    <source>
        <dbReference type="SAM" id="SignalP"/>
    </source>
</evidence>
<comment type="caution">
    <text evidence="3">The sequence shown here is derived from an EMBL/GenBank/DDBJ whole genome shotgun (WGS) entry which is preliminary data.</text>
</comment>
<accession>A0A098S3J5</accession>
<dbReference type="Pfam" id="PF18962">
    <property type="entry name" value="Por_Secre_tail"/>
    <property type="match status" value="1"/>
</dbReference>
<dbReference type="Proteomes" id="UP000029736">
    <property type="component" value="Unassembled WGS sequence"/>
</dbReference>
<sequence>MNRILQSMNAKYFYLLPLLFSALSLPAQQACLDFEDFPAGPAFGPVLNNTPGDTLFEQDGLIAIARKIEYLNGNTGFGNAAIEGANVNWLDGNFLFMGNNALELQYPNGVQQVCFDFFDGGGEENFSVNGSDVAVLTGFPDIAGMDFPGVEVTVTLDSSSNNTFLSAGTVCITGEVFSLLVGGQEFGVDNVCATPFDNPNTGDCLAFEMMDTMGYGAQAGTPPGTIFYTESDVAMRLAPVQTLFWSSVYGDLRVRQAADFPDFTQASGQFLEFASINSIYDFTAYSELVEQVTVDYYYAPDGDGTINFAANGAALLIQFVLEPGFYPLAPGVTLEVVPDNNINSSGQLIFEGNVQSLLIGGVSGLHIDNVCINPPPPCALQELIVQAGDCNPNGVFEVTIDIEYDGLPTDTLQLFTNGNYQLYAAGDFPITLSPFIAPTDEIEFKVSAFGQPDCFLTKVLPAQDCGADCTLEGIVMEGGVQCFPGEDIYTIILVVEGAQEGDTLTVSAQETNYLETLIYNGQQLVLDLPVPAEQFEVLNICDFNGNADCCKEISYDVGCADCVFDHLSIGFLPCDGDSLFYFELGFDALGNLPSESFKVETSNGFLETYAYADLPVTVGPVLGYGEPVTVWVYDTEGDCGASQTIITPDCADGCVLEGFNLLVPAAGCNNDGTYNIPMTIDNAQNGDVLQVTSLATGYSETLTYGEPSPFTLQLSGWPSPGSGTDSLSICFANQPDCCAYVDFEVPCDPVDCGLEAVVEVIDCQPNGVLTFSVTTSNANPNGGPFVMIRIGNTFSYGLVGVNTTVEVGPFINPGTDEIMVLVEQWANQSPNSVFCEVEVPVDVSGCNPDCDIPAFNVFAEGCTGIFGSYSAFIGLDEAALDGAPIDIYVNGDLRWSEYTGGDLNLDIWAINPGDVQDVISICYTENPECCISKGVDAIPCYCSDILNIVAEATPCDGDSYYVELDLVASDFGDIFILEVDGAFYGSYTFSELPLTIGPFEGNGAPLNLFAYPDGDCEPAETIIETPFCNPGCDIQAVFADATDCNDDGEYNLVLDLEYSGVPTSFEVSIPGLGYSEVYGLNDFPVTIPGLPGDGATYQVNIGATDCNAFTEKLFDAPACNVGCIFNNVIAEPHPCEDGTFLVDIEVQVNDPGDLGYFIFADGEIFGPFDYSEPFVTLGPFAGDGVTVYDFLILDFANPTCFGYVEVGPKSCDNGGDCQILELAATPQDCNGDGTYDLLVDIAVEEPQNDLLFWFYLNGDYIGQSTLAALPGELINLELVNTEEVTFKACIFDQPDCCKEVVYTQPNCQGDACLIGDVTADFAFCDEEGFYMELDFVSGNQPENGLYKIFGNGEIYDTLSYGDERPVVVGPFDPFTDNIYELIVEDLSGGDCSGFTEFVAFDCPPDTSSCLDFEPFAGFQSPPGDGTGELQEVGTQGGVFFGYSLGDFCLCSMEVVDSEDLNFFDPAEGQVVEFTDAELYFEFPEPAGEVSFDYSTQETEVYLTEDDFNVLTLLDTLTANTLVTLPNGNTIKRIPYANTNNFSEASRIVITGEVTVMRILGTGFLDNLCWSPAIEEVWPGDANADNLAHHIDLLSIGLGYGVSGPARVDQDNSWSPTVSMNWDSTFADGTNYKHADCNGDGIIDEADRMVLMDNYGLSHGVPEPVTELPGTDLDPPAFINFPADQPSGATFQAPILIGSANTPVQNAYGVAFTVQFDPEVINPDEIEVVYPTSWFGEPGVNTLTVDKVYPDGRIEIAMTRIDQNNVSGHGQVAYIIGIIDDIAGLTESEVSVEKTFCIDLEENRLPIQGQETIFKVVSNEEADSGSGVFTLFPNPATDWVNIVSPHGFEADQIQLLNMNGQELPVQVEDNRRLSLANLPSGVYLVRITTGRSIVHKRVVKE</sequence>
<name>A0A098S3J5_9BACT</name>